<gene>
    <name evidence="2" type="ORF">KSX_52860</name>
</gene>
<comment type="caution">
    <text evidence="2">The sequence shown here is derived from an EMBL/GenBank/DDBJ whole genome shotgun (WGS) entry which is preliminary data.</text>
</comment>
<dbReference type="Proteomes" id="UP000612362">
    <property type="component" value="Unassembled WGS sequence"/>
</dbReference>
<dbReference type="EMBL" id="BNJF01000002">
    <property type="protein sequence ID" value="GHO47123.1"/>
    <property type="molecule type" value="Genomic_DNA"/>
</dbReference>
<evidence type="ECO:0000256" key="1">
    <source>
        <dbReference type="SAM" id="MobiDB-lite"/>
    </source>
</evidence>
<reference evidence="2" key="1">
    <citation type="submission" date="2020-10" db="EMBL/GenBank/DDBJ databases">
        <title>Taxonomic study of unclassified bacteria belonging to the class Ktedonobacteria.</title>
        <authorList>
            <person name="Yabe S."/>
            <person name="Wang C.M."/>
            <person name="Zheng Y."/>
            <person name="Sakai Y."/>
            <person name="Cavaletti L."/>
            <person name="Monciardini P."/>
            <person name="Donadio S."/>
        </authorList>
    </citation>
    <scope>NUCLEOTIDE SEQUENCE</scope>
    <source>
        <strain evidence="2">SOSP1-1</strain>
    </source>
</reference>
<sequence>MPDHQLLAFQKRIPDLGRRDVHPDTTIAEHHVEGDPGDALWQPGDKREGTIAQTQSTEASDQGRPDARQ</sequence>
<feature type="region of interest" description="Disordered" evidence="1">
    <location>
        <begin position="27"/>
        <end position="69"/>
    </location>
</feature>
<dbReference type="AlphaFoldDB" id="A0A8J3I4W5"/>
<proteinExistence type="predicted"/>
<protein>
    <submittedName>
        <fullName evidence="2">Uncharacterized protein</fullName>
    </submittedName>
</protein>
<name>A0A8J3I4W5_9CHLR</name>
<feature type="compositionally biased region" description="Polar residues" evidence="1">
    <location>
        <begin position="51"/>
        <end position="60"/>
    </location>
</feature>
<accession>A0A8J3I4W5</accession>
<evidence type="ECO:0000313" key="3">
    <source>
        <dbReference type="Proteomes" id="UP000612362"/>
    </source>
</evidence>
<organism evidence="2 3">
    <name type="scientific">Ktedonospora formicarum</name>
    <dbReference type="NCBI Taxonomy" id="2778364"/>
    <lineage>
        <taxon>Bacteria</taxon>
        <taxon>Bacillati</taxon>
        <taxon>Chloroflexota</taxon>
        <taxon>Ktedonobacteria</taxon>
        <taxon>Ktedonobacterales</taxon>
        <taxon>Ktedonobacteraceae</taxon>
        <taxon>Ktedonospora</taxon>
    </lineage>
</organism>
<evidence type="ECO:0000313" key="2">
    <source>
        <dbReference type="EMBL" id="GHO47123.1"/>
    </source>
</evidence>
<keyword evidence="3" id="KW-1185">Reference proteome</keyword>